<feature type="non-terminal residue" evidence="8">
    <location>
        <position position="608"/>
    </location>
</feature>
<protein>
    <recommendedName>
        <fullName evidence="7">SAM-dependent MTase RsmB/NOP-type domain-containing protein</fullName>
    </recommendedName>
</protein>
<dbReference type="InterPro" id="IPR001678">
    <property type="entry name" value="MeTrfase_RsmB-F_NOP2_dom"/>
</dbReference>
<feature type="active site" description="Nucleophile" evidence="5">
    <location>
        <position position="335"/>
    </location>
</feature>
<gene>
    <name evidence="8" type="ORF">PCOR1329_LOCUS17508</name>
</gene>
<dbReference type="InterPro" id="IPR029063">
    <property type="entry name" value="SAM-dependent_MTases_sf"/>
</dbReference>
<evidence type="ECO:0000256" key="2">
    <source>
        <dbReference type="ARBA" id="ARBA00022679"/>
    </source>
</evidence>
<evidence type="ECO:0000256" key="1">
    <source>
        <dbReference type="ARBA" id="ARBA00022603"/>
    </source>
</evidence>
<dbReference type="PANTHER" id="PTHR22808">
    <property type="entry name" value="NCL1 YEAST -RELATED NOL1/NOP2/FMU SUN DOMAIN-CONTAINING"/>
    <property type="match status" value="1"/>
</dbReference>
<organism evidence="8 9">
    <name type="scientific">Prorocentrum cordatum</name>
    <dbReference type="NCBI Taxonomy" id="2364126"/>
    <lineage>
        <taxon>Eukaryota</taxon>
        <taxon>Sar</taxon>
        <taxon>Alveolata</taxon>
        <taxon>Dinophyceae</taxon>
        <taxon>Prorocentrales</taxon>
        <taxon>Prorocentraceae</taxon>
        <taxon>Prorocentrum</taxon>
    </lineage>
</organism>
<dbReference type="EMBL" id="CAUYUJ010005446">
    <property type="protein sequence ID" value="CAK0813676.1"/>
    <property type="molecule type" value="Genomic_DNA"/>
</dbReference>
<comment type="similarity">
    <text evidence="5">Belongs to the class I-like SAM-binding methyltransferase superfamily. RsmB/NOP family.</text>
</comment>
<comment type="caution">
    <text evidence="5">Lacks conserved residue(s) required for the propagation of feature annotation.</text>
</comment>
<dbReference type="Pfam" id="PF01189">
    <property type="entry name" value="Methyltr_RsmB-F"/>
    <property type="match status" value="1"/>
</dbReference>
<keyword evidence="4 5" id="KW-0694">RNA-binding</keyword>
<evidence type="ECO:0000313" key="9">
    <source>
        <dbReference type="Proteomes" id="UP001189429"/>
    </source>
</evidence>
<feature type="binding site" evidence="5">
    <location>
        <position position="282"/>
    </location>
    <ligand>
        <name>S-adenosyl-L-methionine</name>
        <dbReference type="ChEBI" id="CHEBI:59789"/>
    </ligand>
</feature>
<evidence type="ECO:0000256" key="6">
    <source>
        <dbReference type="SAM" id="MobiDB-lite"/>
    </source>
</evidence>
<evidence type="ECO:0000256" key="3">
    <source>
        <dbReference type="ARBA" id="ARBA00022691"/>
    </source>
</evidence>
<reference evidence="8" key="1">
    <citation type="submission" date="2023-10" db="EMBL/GenBank/DDBJ databases">
        <authorList>
            <person name="Chen Y."/>
            <person name="Shah S."/>
            <person name="Dougan E. K."/>
            <person name="Thang M."/>
            <person name="Chan C."/>
        </authorList>
    </citation>
    <scope>NUCLEOTIDE SEQUENCE [LARGE SCALE GENOMIC DNA]</scope>
</reference>
<sequence length="608" mass="65453">MPKRPRSKHLATRARRRRLQDAGAAASGSGPAAAAPEPDPGDPVPSHGAFGRMIDEAVGRFEAHYRLQKLVATEAEFEEQLRSCIRQPLPVAFRLCVGAGPGRAAARSELDELLAACGEGCTTARGRWVPAPRRFEFSDSVQLACDARTLRQEQREAPGSPLAAIASWLARHAGAAGVASRQEVASTLPVALLEVEPGHSVLDMCASPGSKTMQALERVHDRRGFLEASGMVVANELSADRGHVLARRCSSQGAACAHFAVTQYKAQVFPGPTSYFDRIICDVPCSGDGAIRKYPEKWKSWAPHHGRMLHSLQLQIAMRAAALLRTGGLLCYSTCSFNPLENEAVVASLLSRTGGALELVLQPSIPGLQTRPGLASWVVVDESLGSLGSYEEAMSRLRPAERRRYRRSMWPPESDRRLDRCVRLLPFLQNTGGFFVAVLRKRSDWPPPSPRAPPDASLGAAPRWRPPDSVEQLLEAVGGPLTAGQLLSWGERGAFACGSRLAAFAYAPRRRRLALVCAGVRVAERRARGELWRPTAAAAELLAAAAGGGRAPEANAAAARKLQGLHRCAGCGRERAGVCFSRKMLTRQPEKRRCAECVAPVGQGSTHG</sequence>
<dbReference type="PRINTS" id="PR02008">
    <property type="entry name" value="RCMTFAMILY"/>
</dbReference>
<feature type="compositionally biased region" description="Basic residues" evidence="6">
    <location>
        <begin position="1"/>
        <end position="18"/>
    </location>
</feature>
<accession>A0ABN9R838</accession>
<dbReference type="Proteomes" id="UP001189429">
    <property type="component" value="Unassembled WGS sequence"/>
</dbReference>
<dbReference type="PANTHER" id="PTHR22808:SF6">
    <property type="entry name" value="SAM-DEPENDENT MTASE RSMB_NOP-TYPE DOMAIN-CONTAINING PROTEIN"/>
    <property type="match status" value="1"/>
</dbReference>
<name>A0ABN9R838_9DINO</name>
<feature type="domain" description="SAM-dependent MTase RsmB/NOP-type" evidence="7">
    <location>
        <begin position="182"/>
        <end position="442"/>
    </location>
</feature>
<feature type="compositionally biased region" description="Low complexity" evidence="6">
    <location>
        <begin position="21"/>
        <end position="36"/>
    </location>
</feature>
<dbReference type="SUPFAM" id="SSF53335">
    <property type="entry name" value="S-adenosyl-L-methionine-dependent methyltransferases"/>
    <property type="match status" value="1"/>
</dbReference>
<evidence type="ECO:0000256" key="5">
    <source>
        <dbReference type="PROSITE-ProRule" id="PRU01023"/>
    </source>
</evidence>
<evidence type="ECO:0000259" key="7">
    <source>
        <dbReference type="PROSITE" id="PS51686"/>
    </source>
</evidence>
<keyword evidence="3 5" id="KW-0949">S-adenosyl-L-methionine</keyword>
<keyword evidence="2 5" id="KW-0808">Transferase</keyword>
<dbReference type="InterPro" id="IPR049560">
    <property type="entry name" value="MeTrfase_RsmB-F_NOP2_cat"/>
</dbReference>
<feature type="region of interest" description="Disordered" evidence="6">
    <location>
        <begin position="1"/>
        <end position="48"/>
    </location>
</feature>
<evidence type="ECO:0000256" key="4">
    <source>
        <dbReference type="ARBA" id="ARBA00022884"/>
    </source>
</evidence>
<dbReference type="InterPro" id="IPR023267">
    <property type="entry name" value="RCMT"/>
</dbReference>
<keyword evidence="1 5" id="KW-0489">Methyltransferase</keyword>
<proteinExistence type="inferred from homology"/>
<feature type="region of interest" description="Disordered" evidence="6">
    <location>
        <begin position="444"/>
        <end position="464"/>
    </location>
</feature>
<dbReference type="Gene3D" id="3.40.50.150">
    <property type="entry name" value="Vaccinia Virus protein VP39"/>
    <property type="match status" value="1"/>
</dbReference>
<comment type="caution">
    <text evidence="8">The sequence shown here is derived from an EMBL/GenBank/DDBJ whole genome shotgun (WGS) entry which is preliminary data.</text>
</comment>
<keyword evidence="9" id="KW-1185">Reference proteome</keyword>
<evidence type="ECO:0000313" key="8">
    <source>
        <dbReference type="EMBL" id="CAK0813676.1"/>
    </source>
</evidence>
<dbReference type="PROSITE" id="PS51686">
    <property type="entry name" value="SAM_MT_RSMB_NOP"/>
    <property type="match status" value="1"/>
</dbReference>
<feature type="binding site" evidence="5">
    <location>
        <position position="236"/>
    </location>
    <ligand>
        <name>S-adenosyl-L-methionine</name>
        <dbReference type="ChEBI" id="CHEBI:59789"/>
    </ligand>
</feature>